<accession>A0A1E7KKA5</accession>
<feature type="compositionally biased region" description="Pro residues" evidence="1">
    <location>
        <begin position="515"/>
        <end position="525"/>
    </location>
</feature>
<feature type="compositionally biased region" description="Low complexity" evidence="1">
    <location>
        <begin position="464"/>
        <end position="497"/>
    </location>
</feature>
<proteinExistence type="predicted"/>
<feature type="region of interest" description="Disordered" evidence="1">
    <location>
        <begin position="1"/>
        <end position="272"/>
    </location>
</feature>
<dbReference type="PATRIC" id="fig|1075402.3.peg.4635"/>
<dbReference type="Proteomes" id="UP000176101">
    <property type="component" value="Unassembled WGS sequence"/>
</dbReference>
<feature type="compositionally biased region" description="Pro residues" evidence="1">
    <location>
        <begin position="256"/>
        <end position="272"/>
    </location>
</feature>
<name>A0A1E7KKA5_9ACTN</name>
<dbReference type="AlphaFoldDB" id="A0A1E7KKA5"/>
<dbReference type="EMBL" id="LJGU01000114">
    <property type="protein sequence ID" value="OEV04316.1"/>
    <property type="molecule type" value="Genomic_DNA"/>
</dbReference>
<evidence type="ECO:0000313" key="3">
    <source>
        <dbReference type="EMBL" id="OEV04316.1"/>
    </source>
</evidence>
<feature type="compositionally biased region" description="Low complexity" evidence="1">
    <location>
        <begin position="196"/>
        <end position="246"/>
    </location>
</feature>
<feature type="compositionally biased region" description="Basic and acidic residues" evidence="1">
    <location>
        <begin position="99"/>
        <end position="122"/>
    </location>
</feature>
<evidence type="ECO:0000256" key="1">
    <source>
        <dbReference type="SAM" id="MobiDB-lite"/>
    </source>
</evidence>
<gene>
    <name evidence="3" type="ORF">AN216_09070</name>
</gene>
<evidence type="ECO:0000259" key="2">
    <source>
        <dbReference type="Pfam" id="PF13672"/>
    </source>
</evidence>
<dbReference type="RefSeq" id="WP_070196064.1">
    <property type="nucleotide sequence ID" value="NZ_LJGU01000114.1"/>
</dbReference>
<feature type="compositionally biased region" description="Basic and acidic residues" evidence="1">
    <location>
        <begin position="1"/>
        <end position="31"/>
    </location>
</feature>
<protein>
    <recommendedName>
        <fullName evidence="2">PPM-type phosphatase domain-containing protein</fullName>
    </recommendedName>
</protein>
<dbReference type="OrthoDB" id="4349962at2"/>
<sequence length="610" mass="63567">MSDEGERRGPRTEQQDDWWRQLYEADTRDTGGAEGGDTLDDRFASVTRTVGSRAGRTSGPTAERRDGAPSDVTRSEEPAGLAEPNGSRSTDQPEGPDQPEGRREPEARDEPERAGEPPRSDDVPGWPATDSLDPWHLGPTYPEPPATDEPAAPERPSTDPAPEAAAPAPAAQWPVAPAAAHTTQVSQHVPEPEPVAEPSASEPAPDANAAPEPAPTTRAAEPGLSPQADQSPQQPAPSPAAATGPEPAEERSATEPPTPPARRPEPAEPPAAHPEQLAELVPDTVLDGARHGRLALRATSLRGDTARELGEPRRDALFTARFGQGGDALLLVAMATGAGPAAVAGAAARDACHSIAETVGRSHTRLAEDIAAGRRTALKSGLQRLTDRSYGRLCLSSESGPPTDEAEPAPALRCLLLPADPDCPSRVFFGIGGGGLFRLREGVWQDIEPSVAQRPESAEHPPSTAGTTGAPAAPGPAGARQHAEAPADSAGAAPYAATEPGADPRATMHLGFPAPATPEQPPPEPFRTEPARPQPFLFRASTARPGDTLLLASAGLAEPLREAAHFAERLAARWSDTAGPPELAAFLAEVQPRPRDVYGADRTAAAVWEG</sequence>
<evidence type="ECO:0000313" key="4">
    <source>
        <dbReference type="Proteomes" id="UP000176101"/>
    </source>
</evidence>
<organism evidence="3 4">
    <name type="scientific">Streptomyces oceani</name>
    <dbReference type="NCBI Taxonomy" id="1075402"/>
    <lineage>
        <taxon>Bacteria</taxon>
        <taxon>Bacillati</taxon>
        <taxon>Actinomycetota</taxon>
        <taxon>Actinomycetes</taxon>
        <taxon>Kitasatosporales</taxon>
        <taxon>Streptomycetaceae</taxon>
        <taxon>Streptomyces</taxon>
    </lineage>
</organism>
<reference evidence="3 4" key="1">
    <citation type="journal article" date="2016" name="Front. Microbiol.">
        <title>Comparative Genomics Analysis of Streptomyces Species Reveals Their Adaptation to the Marine Environment and Their Diversity at the Genomic Level.</title>
        <authorList>
            <person name="Tian X."/>
            <person name="Zhang Z."/>
            <person name="Yang T."/>
            <person name="Chen M."/>
            <person name="Li J."/>
            <person name="Chen F."/>
            <person name="Yang J."/>
            <person name="Li W."/>
            <person name="Zhang B."/>
            <person name="Zhang Z."/>
            <person name="Wu J."/>
            <person name="Zhang C."/>
            <person name="Long L."/>
            <person name="Xiao J."/>
        </authorList>
    </citation>
    <scope>NUCLEOTIDE SEQUENCE [LARGE SCALE GENOMIC DNA]</scope>
    <source>
        <strain evidence="3 4">SCSIO 02100</strain>
    </source>
</reference>
<dbReference type="STRING" id="1075402.AN216_09070"/>
<comment type="caution">
    <text evidence="3">The sequence shown here is derived from an EMBL/GenBank/DDBJ whole genome shotgun (WGS) entry which is preliminary data.</text>
</comment>
<feature type="compositionally biased region" description="Basic and acidic residues" evidence="1">
    <location>
        <begin position="62"/>
        <end position="77"/>
    </location>
</feature>
<feature type="region of interest" description="Disordered" evidence="1">
    <location>
        <begin position="450"/>
        <end position="532"/>
    </location>
</feature>
<feature type="compositionally biased region" description="Low complexity" evidence="1">
    <location>
        <begin position="160"/>
        <end position="180"/>
    </location>
</feature>
<dbReference type="InterPro" id="IPR001932">
    <property type="entry name" value="PPM-type_phosphatase-like_dom"/>
</dbReference>
<keyword evidence="4" id="KW-1185">Reference proteome</keyword>
<dbReference type="Pfam" id="PF13672">
    <property type="entry name" value="PP2C_2"/>
    <property type="match status" value="1"/>
</dbReference>
<feature type="domain" description="PPM-type phosphatase" evidence="2">
    <location>
        <begin position="302"/>
        <end position="587"/>
    </location>
</feature>